<dbReference type="Pfam" id="PF00528">
    <property type="entry name" value="BPD_transp_1"/>
    <property type="match status" value="1"/>
</dbReference>
<feature type="domain" description="ABC transmembrane type-1" evidence="8">
    <location>
        <begin position="90"/>
        <end position="318"/>
    </location>
</feature>
<feature type="transmembrane region" description="Helical" evidence="7">
    <location>
        <begin position="255"/>
        <end position="277"/>
    </location>
</feature>
<evidence type="ECO:0000313" key="9">
    <source>
        <dbReference type="EMBL" id="SPH22382.1"/>
    </source>
</evidence>
<evidence type="ECO:0000256" key="3">
    <source>
        <dbReference type="ARBA" id="ARBA00022475"/>
    </source>
</evidence>
<dbReference type="GO" id="GO:0055085">
    <property type="term" value="P:transmembrane transport"/>
    <property type="evidence" value="ECO:0007669"/>
    <property type="project" value="InterPro"/>
</dbReference>
<dbReference type="EMBL" id="OMOR01000001">
    <property type="protein sequence ID" value="SPH22382.1"/>
    <property type="molecule type" value="Genomic_DNA"/>
</dbReference>
<dbReference type="Gene3D" id="1.10.3720.10">
    <property type="entry name" value="MetI-like"/>
    <property type="match status" value="1"/>
</dbReference>
<feature type="transmembrane region" description="Helical" evidence="7">
    <location>
        <begin position="94"/>
        <end position="115"/>
    </location>
</feature>
<evidence type="ECO:0000256" key="4">
    <source>
        <dbReference type="ARBA" id="ARBA00022692"/>
    </source>
</evidence>
<dbReference type="PROSITE" id="PS50928">
    <property type="entry name" value="ABC_TM1"/>
    <property type="match status" value="1"/>
</dbReference>
<keyword evidence="10" id="KW-1185">Reference proteome</keyword>
<feature type="transmembrane region" description="Helical" evidence="7">
    <location>
        <begin position="127"/>
        <end position="149"/>
    </location>
</feature>
<feature type="transmembrane region" description="Helical" evidence="7">
    <location>
        <begin position="30"/>
        <end position="55"/>
    </location>
</feature>
<dbReference type="Proteomes" id="UP000244880">
    <property type="component" value="Unassembled WGS sequence"/>
</dbReference>
<feature type="transmembrane region" description="Helical" evidence="7">
    <location>
        <begin position="297"/>
        <end position="319"/>
    </location>
</feature>
<keyword evidence="6 7" id="KW-0472">Membrane</keyword>
<feature type="transmembrane region" description="Helical" evidence="7">
    <location>
        <begin position="198"/>
        <end position="219"/>
    </location>
</feature>
<reference evidence="9 10" key="1">
    <citation type="submission" date="2018-03" db="EMBL/GenBank/DDBJ databases">
        <authorList>
            <person name="Keele B.F."/>
        </authorList>
    </citation>
    <scope>NUCLEOTIDE SEQUENCE [LARGE SCALE GENOMIC DNA]</scope>
    <source>
        <strain evidence="9 10">CECT 8599</strain>
    </source>
</reference>
<evidence type="ECO:0000259" key="8">
    <source>
        <dbReference type="PROSITE" id="PS50928"/>
    </source>
</evidence>
<comment type="similarity">
    <text evidence="7">Belongs to the binding-protein-dependent transport system permease family.</text>
</comment>
<evidence type="ECO:0000313" key="10">
    <source>
        <dbReference type="Proteomes" id="UP000244880"/>
    </source>
</evidence>
<gene>
    <name evidence="9" type="primary">ycjO_2</name>
    <name evidence="9" type="ORF">ASD8599_03124</name>
</gene>
<evidence type="ECO:0000256" key="5">
    <source>
        <dbReference type="ARBA" id="ARBA00022989"/>
    </source>
</evidence>
<evidence type="ECO:0000256" key="7">
    <source>
        <dbReference type="RuleBase" id="RU363032"/>
    </source>
</evidence>
<keyword evidence="4 7" id="KW-0812">Transmembrane</keyword>
<dbReference type="GO" id="GO:0005886">
    <property type="term" value="C:plasma membrane"/>
    <property type="evidence" value="ECO:0007669"/>
    <property type="project" value="UniProtKB-SubCell"/>
</dbReference>
<name>A0A2R8BGW1_9RHOB</name>
<sequence>MPSPTASLSSKGFETVMSDRTIPRLLQTPAVILLLIWMLVPLSMTLYFSFIRYVLNSLRRPEWTKPALSNWRGFGNYEYVLNAKDFWFAIQNSVFIVTSILIITVVLGLAIAVLINRNFPGRGIVRVLLISPFFVMPAVNAVLWINMILDPVLGLQGIAVGGLNNLVDGLRDVPVLGAFFSLWPEIEPISFRATQTSAYAVIMMVAWQWTPFAILIFMTSLQSEDESQKEAATLDGAGAWSQFINLTVPHLARPIAIVVMIQSIFHLSLYAEIEIVSRGNGNKNLPYLIGEFSSNNIGAASATGIFAVILANIIAIFLLRMVGKSLMD</sequence>
<dbReference type="AlphaFoldDB" id="A0A2R8BGW1"/>
<evidence type="ECO:0000256" key="2">
    <source>
        <dbReference type="ARBA" id="ARBA00022448"/>
    </source>
</evidence>
<evidence type="ECO:0000256" key="6">
    <source>
        <dbReference type="ARBA" id="ARBA00023136"/>
    </source>
</evidence>
<dbReference type="SUPFAM" id="SSF161098">
    <property type="entry name" value="MetI-like"/>
    <property type="match status" value="1"/>
</dbReference>
<keyword evidence="5 7" id="KW-1133">Transmembrane helix</keyword>
<dbReference type="InterPro" id="IPR000515">
    <property type="entry name" value="MetI-like"/>
</dbReference>
<evidence type="ECO:0000256" key="1">
    <source>
        <dbReference type="ARBA" id="ARBA00004651"/>
    </source>
</evidence>
<keyword evidence="2 7" id="KW-0813">Transport</keyword>
<dbReference type="PANTHER" id="PTHR43005:SF2">
    <property type="entry name" value="INTEGRAL MEMBRANE SUGAR TRANSPORT PROTEIN"/>
    <property type="match status" value="1"/>
</dbReference>
<protein>
    <submittedName>
        <fullName evidence="9">Inner membrane ABC transporter permease protein YcjO</fullName>
    </submittedName>
</protein>
<dbReference type="PANTHER" id="PTHR43005">
    <property type="entry name" value="BLR7065 PROTEIN"/>
    <property type="match status" value="1"/>
</dbReference>
<dbReference type="CDD" id="cd06261">
    <property type="entry name" value="TM_PBP2"/>
    <property type="match status" value="1"/>
</dbReference>
<keyword evidence="3" id="KW-1003">Cell membrane</keyword>
<proteinExistence type="inferred from homology"/>
<accession>A0A2R8BGW1</accession>
<organism evidence="9 10">
    <name type="scientific">Ascidiaceihabitans donghaensis</name>
    <dbReference type="NCBI Taxonomy" id="1510460"/>
    <lineage>
        <taxon>Bacteria</taxon>
        <taxon>Pseudomonadati</taxon>
        <taxon>Pseudomonadota</taxon>
        <taxon>Alphaproteobacteria</taxon>
        <taxon>Rhodobacterales</taxon>
        <taxon>Paracoccaceae</taxon>
        <taxon>Ascidiaceihabitans</taxon>
    </lineage>
</organism>
<comment type="subcellular location">
    <subcellularLocation>
        <location evidence="1 7">Cell membrane</location>
        <topology evidence="1 7">Multi-pass membrane protein</topology>
    </subcellularLocation>
</comment>
<dbReference type="InterPro" id="IPR035906">
    <property type="entry name" value="MetI-like_sf"/>
</dbReference>